<name>A0A196SD37_BLAHN</name>
<organism evidence="1 2">
    <name type="scientific">Blastocystis sp. subtype 1 (strain ATCC 50177 / NandII)</name>
    <dbReference type="NCBI Taxonomy" id="478820"/>
    <lineage>
        <taxon>Eukaryota</taxon>
        <taxon>Sar</taxon>
        <taxon>Stramenopiles</taxon>
        <taxon>Bigyra</taxon>
        <taxon>Opalozoa</taxon>
        <taxon>Opalinata</taxon>
        <taxon>Blastocystidae</taxon>
        <taxon>Blastocystis</taxon>
    </lineage>
</organism>
<reference evidence="1 2" key="1">
    <citation type="submission" date="2016-05" db="EMBL/GenBank/DDBJ databases">
        <title>Nuclear genome of Blastocystis sp. subtype 1 NandII.</title>
        <authorList>
            <person name="Gentekaki E."/>
            <person name="Curtis B."/>
            <person name="Stairs C."/>
            <person name="Eme L."/>
            <person name="Herman E."/>
            <person name="Klimes V."/>
            <person name="Arias M.C."/>
            <person name="Elias M."/>
            <person name="Hilliou F."/>
            <person name="Klute M."/>
            <person name="Malik S.-B."/>
            <person name="Pightling A."/>
            <person name="Rachubinski R."/>
            <person name="Salas D."/>
            <person name="Schlacht A."/>
            <person name="Suga H."/>
            <person name="Archibald J."/>
            <person name="Ball S.G."/>
            <person name="Clark G."/>
            <person name="Dacks J."/>
            <person name="Van Der Giezen M."/>
            <person name="Tsaousis A."/>
            <person name="Roger A."/>
        </authorList>
    </citation>
    <scope>NUCLEOTIDE SEQUENCE [LARGE SCALE GENOMIC DNA]</scope>
    <source>
        <strain evidence="2">ATCC 50177 / NandII</strain>
    </source>
</reference>
<evidence type="ECO:0000313" key="1">
    <source>
        <dbReference type="EMBL" id="OAO14965.1"/>
    </source>
</evidence>
<keyword evidence="2" id="KW-1185">Reference proteome</keyword>
<dbReference type="EMBL" id="LXWW01000191">
    <property type="protein sequence ID" value="OAO14965.1"/>
    <property type="molecule type" value="Genomic_DNA"/>
</dbReference>
<comment type="caution">
    <text evidence="1">The sequence shown here is derived from an EMBL/GenBank/DDBJ whole genome shotgun (WGS) entry which is preliminary data.</text>
</comment>
<dbReference type="AlphaFoldDB" id="A0A196SD37"/>
<gene>
    <name evidence="1" type="ORF">AV274_3312</name>
</gene>
<accession>A0A196SD37</accession>
<dbReference type="Proteomes" id="UP000078348">
    <property type="component" value="Unassembled WGS sequence"/>
</dbReference>
<proteinExistence type="predicted"/>
<evidence type="ECO:0000313" key="2">
    <source>
        <dbReference type="Proteomes" id="UP000078348"/>
    </source>
</evidence>
<sequence>MDDYQKVVKTKLKFKGSVLPTKEKSSKKKKSHKDKLEKFIVKPGEEKDYHPVAEAEDTRTYAEKRFDERLKKKEKDFIEKRSKMSYQEVIDVDKGCMDEE</sequence>
<protein>
    <submittedName>
        <fullName evidence="1">Uncharacterized protein</fullName>
    </submittedName>
</protein>